<dbReference type="PROSITE" id="PS50294">
    <property type="entry name" value="WD_REPEATS_REGION"/>
    <property type="match status" value="3"/>
</dbReference>
<dbReference type="Pfam" id="PF00400">
    <property type="entry name" value="WD40"/>
    <property type="match status" value="1"/>
</dbReference>
<dbReference type="SUPFAM" id="SSF48371">
    <property type="entry name" value="ARM repeat"/>
    <property type="match status" value="1"/>
</dbReference>
<dbReference type="AlphaFoldDB" id="A0A0U1L1C7"/>
<dbReference type="SUPFAM" id="SSF50978">
    <property type="entry name" value="WD40 repeat-like"/>
    <property type="match status" value="1"/>
</dbReference>
<dbReference type="SMART" id="SM00320">
    <property type="entry name" value="WD40"/>
    <property type="match status" value="3"/>
</dbReference>
<dbReference type="Gene3D" id="1.25.10.10">
    <property type="entry name" value="Leucine-rich Repeat Variant"/>
    <property type="match status" value="1"/>
</dbReference>
<dbReference type="GO" id="GO:0017070">
    <property type="term" value="F:U6 snRNA binding"/>
    <property type="evidence" value="ECO:0007669"/>
    <property type="project" value="TreeGrafter"/>
</dbReference>
<dbReference type="InterPro" id="IPR036322">
    <property type="entry name" value="WD40_repeat_dom_sf"/>
</dbReference>
<dbReference type="InterPro" id="IPR011989">
    <property type="entry name" value="ARM-like"/>
</dbReference>
<protein>
    <submittedName>
        <fullName evidence="3">WD-repeat protein</fullName>
    </submittedName>
</protein>
<sequence>MGLGDEDKEYLRHLAWIYPADYMVKVRQLAEALVDQQLAIGERQNIREIVGTIMTRLQLEAEGTIETEADADAAAAQAAAEDAVRQKVLAALHAGQPDISAGMGPEAVAALVGFLDHEESIVADNARQALRCLNDGGAIDALCRLWANTRRPELEHILVAAGYLASQPLGLRLLTVLKTGADRVMLNEGPALIPELLRVVDDADRSIAGRARRLLLTLTNRQAIDALCETVLTTGEEQLTNWAVIAHYAPTIDSKAALYYCITRQWDKYFALDWQETRPLLKKGYSQATTEQRQQFLSAARQSGHSLLLVGLLLEGGQQEEYEEITDEDWAAMLDMLTSQERWSELYRLALCAPANWAAEFVLALGNTNWKPKAWECTDWENSLACCPQTGRNMFVPDGRLLAVLEANQAEVNVECAAFHPNGRIVAGGCADGRVRLWQITSGKLWRTVNLHDEGITAVAFTPDGRYLVTAGRDALVHIWQLPAVKWVDSIKGQPGFVMALAAGQGGEMLALACPGGVLPARAWWWDGSYMTTKAQYPGSLFSAASVALEKRAVAGGGRDGRIRIYTLAGGSGGNKLWAAHTGPVQGLLYSGDGQLLVSNGMDGTIKVWQTDNGQQLWSIKEQGKLLAVSQSGAFIILKSAQGTVTIRQLRMKKPLALATHGDWHYMADMLASPGLETPARQAGSFLHSLLTAKFRYDIML</sequence>
<organism evidence="3 4">
    <name type="scientific">Sporomusa ovata</name>
    <dbReference type="NCBI Taxonomy" id="2378"/>
    <lineage>
        <taxon>Bacteria</taxon>
        <taxon>Bacillati</taxon>
        <taxon>Bacillota</taxon>
        <taxon>Negativicutes</taxon>
        <taxon>Selenomonadales</taxon>
        <taxon>Sporomusaceae</taxon>
        <taxon>Sporomusa</taxon>
    </lineage>
</organism>
<feature type="repeat" description="WD" evidence="1">
    <location>
        <begin position="578"/>
        <end position="619"/>
    </location>
</feature>
<evidence type="ECO:0000256" key="1">
    <source>
        <dbReference type="PROSITE-ProRule" id="PRU00221"/>
    </source>
</evidence>
<dbReference type="Gene3D" id="2.130.10.10">
    <property type="entry name" value="YVTN repeat-like/Quinoprotein amine dehydrogenase"/>
    <property type="match status" value="2"/>
</dbReference>
<dbReference type="InterPro" id="IPR001680">
    <property type="entry name" value="WD40_rpt"/>
</dbReference>
<accession>A0A0U1L1C7</accession>
<gene>
    <name evidence="3" type="ORF">SpAn4DRAFT_3164</name>
</gene>
<evidence type="ECO:0000313" key="4">
    <source>
        <dbReference type="Proteomes" id="UP000049855"/>
    </source>
</evidence>
<keyword evidence="1" id="KW-0853">WD repeat</keyword>
<keyword evidence="4" id="KW-1185">Reference proteome</keyword>
<feature type="domain" description="WD repeat-containing protein 54 beta-propeller" evidence="2">
    <location>
        <begin position="412"/>
        <end position="483"/>
    </location>
</feature>
<dbReference type="InterPro" id="IPR016024">
    <property type="entry name" value="ARM-type_fold"/>
</dbReference>
<reference evidence="4" key="1">
    <citation type="submission" date="2015-03" db="EMBL/GenBank/DDBJ databases">
        <authorList>
            <person name="Nijsse Bart"/>
        </authorList>
    </citation>
    <scope>NUCLEOTIDE SEQUENCE [LARGE SCALE GENOMIC DNA]</scope>
</reference>
<dbReference type="RefSeq" id="WP_021168398.1">
    <property type="nucleotide sequence ID" value="NZ_CTRP01000011.1"/>
</dbReference>
<dbReference type="GO" id="GO:0030621">
    <property type="term" value="F:U4 snRNA binding"/>
    <property type="evidence" value="ECO:0007669"/>
    <property type="project" value="TreeGrafter"/>
</dbReference>
<dbReference type="InterPro" id="IPR015943">
    <property type="entry name" value="WD40/YVTN_repeat-like_dom_sf"/>
</dbReference>
<evidence type="ECO:0000259" key="2">
    <source>
        <dbReference type="Pfam" id="PF21031"/>
    </source>
</evidence>
<dbReference type="PROSITE" id="PS50082">
    <property type="entry name" value="WD_REPEATS_2"/>
    <property type="match status" value="3"/>
</dbReference>
<dbReference type="InterPro" id="IPR049546">
    <property type="entry name" value="WDR54_beta_prop"/>
</dbReference>
<dbReference type="PANTHER" id="PTHR19846">
    <property type="entry name" value="WD40 REPEAT PROTEIN"/>
    <property type="match status" value="1"/>
</dbReference>
<proteinExistence type="predicted"/>
<dbReference type="Pfam" id="PF21031">
    <property type="entry name" value="WDR54"/>
    <property type="match status" value="1"/>
</dbReference>
<dbReference type="EMBL" id="CTRP01000011">
    <property type="protein sequence ID" value="CQR72704.1"/>
    <property type="molecule type" value="Genomic_DNA"/>
</dbReference>
<dbReference type="GO" id="GO:0000398">
    <property type="term" value="P:mRNA splicing, via spliceosome"/>
    <property type="evidence" value="ECO:0007669"/>
    <property type="project" value="TreeGrafter"/>
</dbReference>
<evidence type="ECO:0000313" key="3">
    <source>
        <dbReference type="EMBL" id="CQR72704.1"/>
    </source>
</evidence>
<name>A0A0U1L1C7_9FIRM</name>
<feature type="repeat" description="WD" evidence="1">
    <location>
        <begin position="414"/>
        <end position="448"/>
    </location>
</feature>
<dbReference type="PANTHER" id="PTHR19846:SF0">
    <property type="entry name" value="PRE-MRNA PROCESSING FACTOR 4"/>
    <property type="match status" value="1"/>
</dbReference>
<dbReference type="Proteomes" id="UP000049855">
    <property type="component" value="Unassembled WGS sequence"/>
</dbReference>
<feature type="repeat" description="WD" evidence="1">
    <location>
        <begin position="449"/>
        <end position="482"/>
    </location>
</feature>